<protein>
    <recommendedName>
        <fullName evidence="1">Peptidoglycan binding-like domain-containing protein</fullName>
    </recommendedName>
</protein>
<evidence type="ECO:0000313" key="2">
    <source>
        <dbReference type="EMBL" id="VAW80075.1"/>
    </source>
</evidence>
<dbReference type="InterPro" id="IPR036365">
    <property type="entry name" value="PGBD-like_sf"/>
</dbReference>
<organism evidence="2">
    <name type="scientific">hydrothermal vent metagenome</name>
    <dbReference type="NCBI Taxonomy" id="652676"/>
    <lineage>
        <taxon>unclassified sequences</taxon>
        <taxon>metagenomes</taxon>
        <taxon>ecological metagenomes</taxon>
    </lineage>
</organism>
<dbReference type="InterPro" id="IPR036366">
    <property type="entry name" value="PGBDSf"/>
</dbReference>
<accession>A0A3B0YGR0</accession>
<feature type="domain" description="Peptidoglycan binding-like" evidence="1">
    <location>
        <begin position="412"/>
        <end position="462"/>
    </location>
</feature>
<dbReference type="Gene3D" id="1.10.101.10">
    <property type="entry name" value="PGBD-like superfamily/PGBD"/>
    <property type="match status" value="1"/>
</dbReference>
<dbReference type="SUPFAM" id="SSF47090">
    <property type="entry name" value="PGBD-like"/>
    <property type="match status" value="1"/>
</dbReference>
<dbReference type="InterPro" id="IPR002477">
    <property type="entry name" value="Peptidoglycan-bd-like"/>
</dbReference>
<dbReference type="AlphaFoldDB" id="A0A3B0YGR0"/>
<sequence>MNRKITAILVSAGLVIPTYSSLAETIDKTNTLPDAKPGQCYAKVRVPARYETRQDKVLVREAAQKIETIPAKYEWSKKMVTVKAAHTKLVPEPVKFKKVVEKVETSPAMNLWVTSFNKKAKPVSPGMMASAKQNLGIAINEALPGMCFKEYYTPTQFKTETQDIVVKEASEKVASIPAKYETVEEKVMVKEPSKKIIEVPATYKTVTEKVLIEAKKTVWKKGTGPIEKIDNTTGEIMCLIEIPAKYKTVKKQVINTPATIKKVEIAAVYQTVKIRKLITPEQEMRTKVPASVKKITKRKKVADARFSWHAAHDANRPEGTPTGSQVCLKEIPAKYQTVNRLMVNKPAGFSKQQQPAGIETVKVRKLVTDASEKRSAIPARYKTVAKRSKVSNESLEWRQVLCETNMTKDIAKRVQQALKNQGYNVGAIDGIPGGATMRAVADYQKKKGLPTGGLTIRTLELLGVGI</sequence>
<evidence type="ECO:0000259" key="1">
    <source>
        <dbReference type="Pfam" id="PF01471"/>
    </source>
</evidence>
<dbReference type="Pfam" id="PF01471">
    <property type="entry name" value="PG_binding_1"/>
    <property type="match status" value="1"/>
</dbReference>
<gene>
    <name evidence="2" type="ORF">MNBD_GAMMA15-1205</name>
</gene>
<proteinExistence type="predicted"/>
<reference evidence="2" key="1">
    <citation type="submission" date="2018-06" db="EMBL/GenBank/DDBJ databases">
        <authorList>
            <person name="Zhirakovskaya E."/>
        </authorList>
    </citation>
    <scope>NUCLEOTIDE SEQUENCE</scope>
</reference>
<name>A0A3B0YGR0_9ZZZZ</name>
<dbReference type="EMBL" id="UOFN01000123">
    <property type="protein sequence ID" value="VAW80075.1"/>
    <property type="molecule type" value="Genomic_DNA"/>
</dbReference>